<dbReference type="InterPro" id="IPR029021">
    <property type="entry name" value="Prot-tyrosine_phosphatase-like"/>
</dbReference>
<dbReference type="GO" id="GO:0019242">
    <property type="term" value="P:methylglyoxal biosynthetic process"/>
    <property type="evidence" value="ECO:0007669"/>
    <property type="project" value="InterPro"/>
</dbReference>
<dbReference type="GO" id="GO:0005829">
    <property type="term" value="C:cytosol"/>
    <property type="evidence" value="ECO:0007669"/>
    <property type="project" value="TreeGrafter"/>
</dbReference>
<feature type="compositionally biased region" description="Polar residues" evidence="1">
    <location>
        <begin position="489"/>
        <end position="498"/>
    </location>
</feature>
<dbReference type="RefSeq" id="WP_115895913.1">
    <property type="nucleotide sequence ID" value="NZ_QUNG01000001.1"/>
</dbReference>
<dbReference type="InterPro" id="IPR004363">
    <property type="entry name" value="Methylgl_synth"/>
</dbReference>
<dbReference type="SMART" id="SM00046">
    <property type="entry name" value="DAGKc"/>
    <property type="match status" value="1"/>
</dbReference>
<evidence type="ECO:0000313" key="7">
    <source>
        <dbReference type="Proteomes" id="UP000256542"/>
    </source>
</evidence>
<dbReference type="FunFam" id="3.90.190.10:FF:000157">
    <property type="entry name" value="Protein-tyrosine phosphatase"/>
    <property type="match status" value="1"/>
</dbReference>
<dbReference type="InterPro" id="IPR003595">
    <property type="entry name" value="Tyr_Pase_cat"/>
</dbReference>
<dbReference type="InterPro" id="IPR016064">
    <property type="entry name" value="NAD/diacylglycerol_kinase_sf"/>
</dbReference>
<feature type="domain" description="DAGKc" evidence="5">
    <location>
        <begin position="236"/>
        <end position="369"/>
    </location>
</feature>
<dbReference type="InterPro" id="IPR017438">
    <property type="entry name" value="ATP-NAD_kinase_N"/>
</dbReference>
<sequence>MFQPQYYFYITILLALVTILTSNIYFKLALGWFTLSYLAVSLAYVLNNPNIFRKRSDGSVPFYIRWVFHPFLWTTQLYNSWQRSRDSAPALQQIDQGLYLARRLFPSDIHHLKSENIGAILDVTAEFTSLNWVSHQQDVDYLNIPVLDHSIPSNVQIYKALNWIHTHRKNGRSVMIHCALGRGRSVFVMAAYLLSQNPTASPDDIMQKIRAIRQTARLNKRQFKALKRAYKNALLTVQNSAWLIANPVAGKRQWEEEKDFILGYLSGYYDVTVKTTSPQKNGTFYAQQARQAAPDIVIACGGDGTVAEVASALVDSNIKLGIIPFGTANSLSQVLCGVLSKVAPVESACINLVEGCEQKIDTAQCNGEMMLLMAGVGFEQQMIEKADREKKNTSGQLAYLQGLKEAISQNETHEFRVSLDDGEAFVIRTPSLTIANAAPITTLLAQGKGVPNIMDGMLDLTWLDPDRFQILNLAELALLGLGDANADNSSESKTNPDSGISHRAARKVSVDISQVGRYVVDGEEREADRLDIQVKPQSLNVVVPESALKPELSADPEARHTAEKTSVSH</sequence>
<feature type="domain" description="Tyrosine specific protein phosphatases" evidence="4">
    <location>
        <begin position="155"/>
        <end position="224"/>
    </location>
</feature>
<dbReference type="Gene3D" id="3.90.190.10">
    <property type="entry name" value="Protein tyrosine phosphatase superfamily"/>
    <property type="match status" value="1"/>
</dbReference>
<evidence type="ECO:0000259" key="3">
    <source>
        <dbReference type="PROSITE" id="PS50054"/>
    </source>
</evidence>
<keyword evidence="6" id="KW-0418">Kinase</keyword>
<dbReference type="PROSITE" id="PS50056">
    <property type="entry name" value="TYR_PHOSPHATASE_2"/>
    <property type="match status" value="1"/>
</dbReference>
<dbReference type="PROSITE" id="PS50054">
    <property type="entry name" value="TYR_PHOSPHATASE_DUAL"/>
    <property type="match status" value="1"/>
</dbReference>
<dbReference type="SMART" id="SM00404">
    <property type="entry name" value="PTPc_motif"/>
    <property type="match status" value="1"/>
</dbReference>
<evidence type="ECO:0000313" key="6">
    <source>
        <dbReference type="EMBL" id="REG86658.1"/>
    </source>
</evidence>
<dbReference type="InterPro" id="IPR001206">
    <property type="entry name" value="Diacylglycerol_kinase_cat_dom"/>
</dbReference>
<dbReference type="NCBIfam" id="NF009025">
    <property type="entry name" value="PRK12361.1"/>
    <property type="match status" value="1"/>
</dbReference>
<dbReference type="OrthoDB" id="142078at2"/>
<dbReference type="Pfam" id="PF00782">
    <property type="entry name" value="DSPc"/>
    <property type="match status" value="1"/>
</dbReference>
<evidence type="ECO:0000256" key="1">
    <source>
        <dbReference type="SAM" id="MobiDB-lite"/>
    </source>
</evidence>
<dbReference type="Gene3D" id="3.40.50.10330">
    <property type="entry name" value="Probable inorganic polyphosphate/atp-NAD kinase, domain 1"/>
    <property type="match status" value="1"/>
</dbReference>
<dbReference type="GO" id="GO:0016301">
    <property type="term" value="F:kinase activity"/>
    <property type="evidence" value="ECO:0007669"/>
    <property type="project" value="UniProtKB-KW"/>
</dbReference>
<dbReference type="InterPro" id="IPR000387">
    <property type="entry name" value="Tyr_Pase_dom"/>
</dbReference>
<dbReference type="Proteomes" id="UP000256542">
    <property type="component" value="Unassembled WGS sequence"/>
</dbReference>
<dbReference type="PROSITE" id="PS50146">
    <property type="entry name" value="DAGK"/>
    <property type="match status" value="1"/>
</dbReference>
<dbReference type="GO" id="GO:0008929">
    <property type="term" value="F:methylglyoxal synthase activity"/>
    <property type="evidence" value="ECO:0007669"/>
    <property type="project" value="InterPro"/>
</dbReference>
<dbReference type="SMART" id="SM00195">
    <property type="entry name" value="DSPc"/>
    <property type="match status" value="1"/>
</dbReference>
<feature type="transmembrane region" description="Helical" evidence="2">
    <location>
        <begin position="29"/>
        <end position="46"/>
    </location>
</feature>
<keyword evidence="2" id="KW-0812">Transmembrane</keyword>
<dbReference type="EMBL" id="QUNG01000001">
    <property type="protein sequence ID" value="REG86658.1"/>
    <property type="molecule type" value="Genomic_DNA"/>
</dbReference>
<evidence type="ECO:0000256" key="2">
    <source>
        <dbReference type="SAM" id="Phobius"/>
    </source>
</evidence>
<dbReference type="InterPro" id="IPR020422">
    <property type="entry name" value="TYR_PHOSPHATASE_DUAL_dom"/>
</dbReference>
<gene>
    <name evidence="6" type="ORF">DFP81_101223</name>
</gene>
<dbReference type="SUPFAM" id="SSF111331">
    <property type="entry name" value="NAD kinase/diacylglycerol kinase-like"/>
    <property type="match status" value="1"/>
</dbReference>
<protein>
    <submittedName>
        <fullName evidence="6">Diacylglycerol kinase family enzyme</fullName>
    </submittedName>
</protein>
<keyword evidence="7" id="KW-1185">Reference proteome</keyword>
<keyword evidence="2" id="KW-1133">Transmembrane helix</keyword>
<proteinExistence type="predicted"/>
<evidence type="ECO:0000259" key="4">
    <source>
        <dbReference type="PROSITE" id="PS50056"/>
    </source>
</evidence>
<reference evidence="6 7" key="1">
    <citation type="submission" date="2018-08" db="EMBL/GenBank/DDBJ databases">
        <title>Genomic Encyclopedia of Type Strains, Phase III (KMG-III): the genomes of soil and plant-associated and newly described type strains.</title>
        <authorList>
            <person name="Whitman W."/>
        </authorList>
    </citation>
    <scope>NUCLEOTIDE SEQUENCE [LARGE SCALE GENOMIC DNA]</scope>
    <source>
        <strain evidence="6 7">CECT 7375</strain>
    </source>
</reference>
<comment type="caution">
    <text evidence="6">The sequence shown here is derived from an EMBL/GenBank/DDBJ whole genome shotgun (WGS) entry which is preliminary data.</text>
</comment>
<feature type="domain" description="Tyrosine-protein phosphatase" evidence="3">
    <location>
        <begin position="88"/>
        <end position="236"/>
    </location>
</feature>
<evidence type="ECO:0000259" key="5">
    <source>
        <dbReference type="PROSITE" id="PS50146"/>
    </source>
</evidence>
<dbReference type="Pfam" id="PF00781">
    <property type="entry name" value="DAGK_cat"/>
    <property type="match status" value="1"/>
</dbReference>
<dbReference type="PANTHER" id="PTHR30492:SF0">
    <property type="entry name" value="METHYLGLYOXAL SYNTHASE"/>
    <property type="match status" value="1"/>
</dbReference>
<organism evidence="6 7">
    <name type="scientific">Marinomonas pollencensis</name>
    <dbReference type="NCBI Taxonomy" id="491954"/>
    <lineage>
        <taxon>Bacteria</taxon>
        <taxon>Pseudomonadati</taxon>
        <taxon>Pseudomonadota</taxon>
        <taxon>Gammaproteobacteria</taxon>
        <taxon>Oceanospirillales</taxon>
        <taxon>Oceanospirillaceae</taxon>
        <taxon>Marinomonas</taxon>
    </lineage>
</organism>
<feature type="region of interest" description="Disordered" evidence="1">
    <location>
        <begin position="543"/>
        <end position="569"/>
    </location>
</feature>
<name>A0A3E0DUS2_9GAMM</name>
<accession>A0A3E0DUS2</accession>
<dbReference type="Gene3D" id="2.60.200.40">
    <property type="match status" value="1"/>
</dbReference>
<dbReference type="SUPFAM" id="SSF52799">
    <property type="entry name" value="(Phosphotyrosine protein) phosphatases II"/>
    <property type="match status" value="1"/>
</dbReference>
<dbReference type="InterPro" id="IPR000340">
    <property type="entry name" value="Dual-sp_phosphatase_cat-dom"/>
</dbReference>
<feature type="transmembrane region" description="Helical" evidence="2">
    <location>
        <begin position="6"/>
        <end position="22"/>
    </location>
</feature>
<keyword evidence="2" id="KW-0472">Membrane</keyword>
<dbReference type="AlphaFoldDB" id="A0A3E0DUS2"/>
<dbReference type="PANTHER" id="PTHR30492">
    <property type="entry name" value="METHYLGLYOXAL SYNTHASE"/>
    <property type="match status" value="1"/>
</dbReference>
<keyword evidence="6" id="KW-0808">Transferase</keyword>
<feature type="region of interest" description="Disordered" evidence="1">
    <location>
        <begin position="485"/>
        <end position="505"/>
    </location>
</feature>